<dbReference type="InterPro" id="IPR041492">
    <property type="entry name" value="HAD_2"/>
</dbReference>
<protein>
    <submittedName>
        <fullName evidence="1">HAD-IA family hydrolase</fullName>
    </submittedName>
</protein>
<dbReference type="RefSeq" id="WP_299220752.1">
    <property type="nucleotide sequence ID" value="NZ_JBDGHN010000002.1"/>
</dbReference>
<comment type="caution">
    <text evidence="1">The sequence shown here is derived from an EMBL/GenBank/DDBJ whole genome shotgun (WGS) entry which is preliminary data.</text>
</comment>
<dbReference type="GO" id="GO:0016787">
    <property type="term" value="F:hydrolase activity"/>
    <property type="evidence" value="ECO:0007669"/>
    <property type="project" value="UniProtKB-KW"/>
</dbReference>
<dbReference type="InterPro" id="IPR023214">
    <property type="entry name" value="HAD_sf"/>
</dbReference>
<evidence type="ECO:0000313" key="1">
    <source>
        <dbReference type="EMBL" id="MEN2750887.1"/>
    </source>
</evidence>
<proteinExistence type="predicted"/>
<dbReference type="PANTHER" id="PTHR42896">
    <property type="entry name" value="XYLULOSE-1,5-BISPHOSPHATE (XUBP) PHOSPHATASE"/>
    <property type="match status" value="1"/>
</dbReference>
<dbReference type="EMBL" id="JBDGHN010000002">
    <property type="protein sequence ID" value="MEN2750887.1"/>
    <property type="molecule type" value="Genomic_DNA"/>
</dbReference>
<name>A0ABU9X933_9GAMM</name>
<gene>
    <name evidence="1" type="ORF">AAIR29_04490</name>
</gene>
<keyword evidence="1" id="KW-0378">Hydrolase</keyword>
<reference evidence="1 2" key="1">
    <citation type="submission" date="2024-05" db="EMBL/GenBank/DDBJ databases">
        <authorList>
            <person name="Kim H.-Y."/>
            <person name="Kim E."/>
            <person name="Cai Y."/>
            <person name="Yang S.-M."/>
            <person name="Lee W."/>
        </authorList>
    </citation>
    <scope>NUCLEOTIDE SEQUENCE [LARGE SCALE GENOMIC DNA]</scope>
    <source>
        <strain evidence="1 2">FBL11</strain>
    </source>
</reference>
<evidence type="ECO:0000313" key="2">
    <source>
        <dbReference type="Proteomes" id="UP001461960"/>
    </source>
</evidence>
<sequence length="224" mass="24719">MTPSALFIGSIGVLAETSDIQRRAYNQALKEAGLDWQWDKDTYRDLLTDSGGVKRLSRLNKEKEANLSDDDIQRIHARKTELARQEIVNESVALRPGVAELVKHALDQDMKVALVTSTYQVNIDAIAKAAGDDLPLEKFSAVFTRDDAENNKPAPDVYLEALKRLSLDSSEVIAIEDSSPSLHAAKQAGIYTVVTPGKFTDQQDFSKADQQLTSLEGFELTIPE</sequence>
<dbReference type="InterPro" id="IPR006439">
    <property type="entry name" value="HAD-SF_hydro_IA"/>
</dbReference>
<dbReference type="InterPro" id="IPR044999">
    <property type="entry name" value="CbbY-like"/>
</dbReference>
<dbReference type="SUPFAM" id="SSF56784">
    <property type="entry name" value="HAD-like"/>
    <property type="match status" value="1"/>
</dbReference>
<dbReference type="InterPro" id="IPR023198">
    <property type="entry name" value="PGP-like_dom2"/>
</dbReference>
<dbReference type="Gene3D" id="3.40.50.1000">
    <property type="entry name" value="HAD superfamily/HAD-like"/>
    <property type="match status" value="1"/>
</dbReference>
<dbReference type="Pfam" id="PF13419">
    <property type="entry name" value="HAD_2"/>
    <property type="match status" value="1"/>
</dbReference>
<dbReference type="NCBIfam" id="TIGR01509">
    <property type="entry name" value="HAD-SF-IA-v3"/>
    <property type="match status" value="1"/>
</dbReference>
<dbReference type="Gene3D" id="1.10.150.240">
    <property type="entry name" value="Putative phosphatase, domain 2"/>
    <property type="match status" value="1"/>
</dbReference>
<organism evidence="1 2">
    <name type="scientific">Psychrobacter saeujeotis</name>
    <dbReference type="NCBI Taxonomy" id="3143436"/>
    <lineage>
        <taxon>Bacteria</taxon>
        <taxon>Pseudomonadati</taxon>
        <taxon>Pseudomonadota</taxon>
        <taxon>Gammaproteobacteria</taxon>
        <taxon>Moraxellales</taxon>
        <taxon>Moraxellaceae</taxon>
        <taxon>Psychrobacter</taxon>
    </lineage>
</organism>
<dbReference type="PANTHER" id="PTHR42896:SF2">
    <property type="entry name" value="CBBY-LIKE PROTEIN"/>
    <property type="match status" value="1"/>
</dbReference>
<keyword evidence="2" id="KW-1185">Reference proteome</keyword>
<dbReference type="InterPro" id="IPR036412">
    <property type="entry name" value="HAD-like_sf"/>
</dbReference>
<accession>A0ABU9X933</accession>
<dbReference type="Proteomes" id="UP001461960">
    <property type="component" value="Unassembled WGS sequence"/>
</dbReference>